<evidence type="ECO:0000259" key="2">
    <source>
        <dbReference type="Pfam" id="PF00156"/>
    </source>
</evidence>
<dbReference type="SUPFAM" id="SSF53271">
    <property type="entry name" value="PRTase-like"/>
    <property type="match status" value="1"/>
</dbReference>
<evidence type="ECO:0000256" key="1">
    <source>
        <dbReference type="ARBA" id="ARBA00008007"/>
    </source>
</evidence>
<dbReference type="PANTHER" id="PTHR47505">
    <property type="entry name" value="DNA UTILIZATION PROTEIN YHGH"/>
    <property type="match status" value="1"/>
</dbReference>
<comment type="similarity">
    <text evidence="1">Belongs to the ComF/GntX family.</text>
</comment>
<evidence type="ECO:0000313" key="3">
    <source>
        <dbReference type="EMBL" id="MBM7797546.1"/>
    </source>
</evidence>
<organism evidence="3 4">
    <name type="scientific">Microlunatus panaciterrae</name>
    <dbReference type="NCBI Taxonomy" id="400768"/>
    <lineage>
        <taxon>Bacteria</taxon>
        <taxon>Bacillati</taxon>
        <taxon>Actinomycetota</taxon>
        <taxon>Actinomycetes</taxon>
        <taxon>Propionibacteriales</taxon>
        <taxon>Propionibacteriaceae</taxon>
        <taxon>Microlunatus</taxon>
    </lineage>
</organism>
<gene>
    <name evidence="3" type="ORF">JOE57_000467</name>
</gene>
<dbReference type="EMBL" id="JAFBCF010000001">
    <property type="protein sequence ID" value="MBM7797546.1"/>
    <property type="molecule type" value="Genomic_DNA"/>
</dbReference>
<comment type="caution">
    <text evidence="3">The sequence shown here is derived from an EMBL/GenBank/DDBJ whole genome shotgun (WGS) entry which is preliminary data.</text>
</comment>
<dbReference type="InterPro" id="IPR000836">
    <property type="entry name" value="PRTase_dom"/>
</dbReference>
<reference evidence="3 4" key="1">
    <citation type="submission" date="2021-01" db="EMBL/GenBank/DDBJ databases">
        <title>Sequencing the genomes of 1000 actinobacteria strains.</title>
        <authorList>
            <person name="Klenk H.-P."/>
        </authorList>
    </citation>
    <scope>NUCLEOTIDE SEQUENCE [LARGE SCALE GENOMIC DNA]</scope>
    <source>
        <strain evidence="3 4">DSM 18662</strain>
    </source>
</reference>
<keyword evidence="4" id="KW-1185">Reference proteome</keyword>
<protein>
    <submittedName>
        <fullName evidence="3">Amidophosphoribosyltransferase</fullName>
    </submittedName>
</protein>
<dbReference type="InterPro" id="IPR051910">
    <property type="entry name" value="ComF/GntX_DNA_util-trans"/>
</dbReference>
<accession>A0ABS2REX4</accession>
<dbReference type="PANTHER" id="PTHR47505:SF1">
    <property type="entry name" value="DNA UTILIZATION PROTEIN YHGH"/>
    <property type="match status" value="1"/>
</dbReference>
<dbReference type="Proteomes" id="UP000704762">
    <property type="component" value="Unassembled WGS sequence"/>
</dbReference>
<proteinExistence type="inferred from homology"/>
<sequence>MLDDPDADRPGLADRWLSAAADLLLGACCPGCGGPGRGVCPSCRRQVTGHRPACTQPDPCPAGFPWTVAAGPYDPLMRRLISAHKERQVLALTGVLGDRLALAIAQLLVDRWPLDPWTGLHPGRLMLVPMPSARAAVRARGFDATGALSRRAVSRLRAAGVQEVQVGALLRPGRAVHDQAGLTAAARQLNLQGALVASRPRGPNTRAALVIVDDVVTTGASLSEARRALRAAGLEVLGAAVVAATRRRRPSTGRAHMTNP</sequence>
<dbReference type="InterPro" id="IPR029057">
    <property type="entry name" value="PRTase-like"/>
</dbReference>
<feature type="domain" description="Phosphoribosyltransferase" evidence="2">
    <location>
        <begin position="209"/>
        <end position="249"/>
    </location>
</feature>
<dbReference type="Pfam" id="PF00156">
    <property type="entry name" value="Pribosyltran"/>
    <property type="match status" value="1"/>
</dbReference>
<dbReference type="RefSeq" id="WP_204916214.1">
    <property type="nucleotide sequence ID" value="NZ_BAAAQP010000011.1"/>
</dbReference>
<evidence type="ECO:0000313" key="4">
    <source>
        <dbReference type="Proteomes" id="UP000704762"/>
    </source>
</evidence>
<dbReference type="CDD" id="cd06223">
    <property type="entry name" value="PRTases_typeI"/>
    <property type="match status" value="1"/>
</dbReference>
<name>A0ABS2REX4_9ACTN</name>
<dbReference type="Gene3D" id="3.40.50.2020">
    <property type="match status" value="1"/>
</dbReference>